<keyword evidence="2" id="KW-1185">Reference proteome</keyword>
<gene>
    <name evidence="1" type="ORF">CEXT_177751</name>
</gene>
<protein>
    <submittedName>
        <fullName evidence="1">Uncharacterized protein</fullName>
    </submittedName>
</protein>
<dbReference type="Proteomes" id="UP001054945">
    <property type="component" value="Unassembled WGS sequence"/>
</dbReference>
<sequence>MIARGWFVETAPRNMAGYLGMPFFSVINNQNKAKTHRENELLFLDGKRKIAMISRGWFVKKHEMAG</sequence>
<dbReference type="EMBL" id="BPLR01003029">
    <property type="protein sequence ID" value="GIX80436.1"/>
    <property type="molecule type" value="Genomic_DNA"/>
</dbReference>
<dbReference type="AlphaFoldDB" id="A0AAV4N8Z0"/>
<name>A0AAV4N8Z0_CAEEX</name>
<accession>A0AAV4N8Z0</accession>
<reference evidence="1 2" key="1">
    <citation type="submission" date="2021-06" db="EMBL/GenBank/DDBJ databases">
        <title>Caerostris extrusa draft genome.</title>
        <authorList>
            <person name="Kono N."/>
            <person name="Arakawa K."/>
        </authorList>
    </citation>
    <scope>NUCLEOTIDE SEQUENCE [LARGE SCALE GENOMIC DNA]</scope>
</reference>
<evidence type="ECO:0000313" key="1">
    <source>
        <dbReference type="EMBL" id="GIX80436.1"/>
    </source>
</evidence>
<comment type="caution">
    <text evidence="1">The sequence shown here is derived from an EMBL/GenBank/DDBJ whole genome shotgun (WGS) entry which is preliminary data.</text>
</comment>
<proteinExistence type="predicted"/>
<evidence type="ECO:0000313" key="2">
    <source>
        <dbReference type="Proteomes" id="UP001054945"/>
    </source>
</evidence>
<organism evidence="1 2">
    <name type="scientific">Caerostris extrusa</name>
    <name type="common">Bark spider</name>
    <name type="synonym">Caerostris bankana</name>
    <dbReference type="NCBI Taxonomy" id="172846"/>
    <lineage>
        <taxon>Eukaryota</taxon>
        <taxon>Metazoa</taxon>
        <taxon>Ecdysozoa</taxon>
        <taxon>Arthropoda</taxon>
        <taxon>Chelicerata</taxon>
        <taxon>Arachnida</taxon>
        <taxon>Araneae</taxon>
        <taxon>Araneomorphae</taxon>
        <taxon>Entelegynae</taxon>
        <taxon>Araneoidea</taxon>
        <taxon>Araneidae</taxon>
        <taxon>Caerostris</taxon>
    </lineage>
</organism>